<evidence type="ECO:0000313" key="4">
    <source>
        <dbReference type="Proteomes" id="UP001370348"/>
    </source>
</evidence>
<proteinExistence type="predicted"/>
<name>A0ABZ2LY10_9BACT</name>
<sequence>MMRYVTAALLAVFVAVPACMSHDLNLGNNAALTGGDASTEPDAASTPVDGAPKYTREEVERARRICNDTPSGTSDNDLRSIEGLRQRLLGAWYRCSNTGFGRSIRFTLDGVAYGLIDDPLGGTGDGTAREDIATYSLTPPFGDDAGLGNFQVRVRWTTGNVETVVPIFETSPRRMKYAETWFVPLLKL</sequence>
<accession>A0ABZ2LY10</accession>
<feature type="signal peptide" evidence="2">
    <location>
        <begin position="1"/>
        <end position="20"/>
    </location>
</feature>
<keyword evidence="2" id="KW-0732">Signal</keyword>
<gene>
    <name evidence="3" type="ORF">LZC94_48445</name>
</gene>
<dbReference type="RefSeq" id="WP_394825269.1">
    <property type="nucleotide sequence ID" value="NZ_CP089984.1"/>
</dbReference>
<evidence type="ECO:0000313" key="3">
    <source>
        <dbReference type="EMBL" id="WXB15635.1"/>
    </source>
</evidence>
<evidence type="ECO:0000256" key="2">
    <source>
        <dbReference type="SAM" id="SignalP"/>
    </source>
</evidence>
<dbReference type="EMBL" id="CP089984">
    <property type="protein sequence ID" value="WXB15635.1"/>
    <property type="molecule type" value="Genomic_DNA"/>
</dbReference>
<keyword evidence="4" id="KW-1185">Reference proteome</keyword>
<feature type="chain" id="PRO_5046606669" description="Secreted protein" evidence="2">
    <location>
        <begin position="21"/>
        <end position="188"/>
    </location>
</feature>
<evidence type="ECO:0000256" key="1">
    <source>
        <dbReference type="SAM" id="MobiDB-lite"/>
    </source>
</evidence>
<reference evidence="3 4" key="1">
    <citation type="submission" date="2021-12" db="EMBL/GenBank/DDBJ databases">
        <title>Discovery of the Pendulisporaceae a myxobacterial family with distinct sporulation behavior and unique specialized metabolism.</title>
        <authorList>
            <person name="Garcia R."/>
            <person name="Popoff A."/>
            <person name="Bader C.D."/>
            <person name="Loehr J."/>
            <person name="Walesch S."/>
            <person name="Walt C."/>
            <person name="Boldt J."/>
            <person name="Bunk B."/>
            <person name="Haeckl F.J.F.P.J."/>
            <person name="Gunesch A.P."/>
            <person name="Birkelbach J."/>
            <person name="Nuebel U."/>
            <person name="Pietschmann T."/>
            <person name="Bach T."/>
            <person name="Mueller R."/>
        </authorList>
    </citation>
    <scope>NUCLEOTIDE SEQUENCE [LARGE SCALE GENOMIC DNA]</scope>
    <source>
        <strain evidence="3 4">MSr11954</strain>
    </source>
</reference>
<dbReference type="Proteomes" id="UP001370348">
    <property type="component" value="Chromosome"/>
</dbReference>
<protein>
    <recommendedName>
        <fullName evidence="5">Secreted protein</fullName>
    </recommendedName>
</protein>
<organism evidence="3 4">
    <name type="scientific">Pendulispora albinea</name>
    <dbReference type="NCBI Taxonomy" id="2741071"/>
    <lineage>
        <taxon>Bacteria</taxon>
        <taxon>Pseudomonadati</taxon>
        <taxon>Myxococcota</taxon>
        <taxon>Myxococcia</taxon>
        <taxon>Myxococcales</taxon>
        <taxon>Sorangiineae</taxon>
        <taxon>Pendulisporaceae</taxon>
        <taxon>Pendulispora</taxon>
    </lineage>
</organism>
<evidence type="ECO:0008006" key="5">
    <source>
        <dbReference type="Google" id="ProtNLM"/>
    </source>
</evidence>
<feature type="region of interest" description="Disordered" evidence="1">
    <location>
        <begin position="36"/>
        <end position="57"/>
    </location>
</feature>